<evidence type="ECO:0000313" key="3">
    <source>
        <dbReference type="Proteomes" id="UP001338125"/>
    </source>
</evidence>
<proteinExistence type="predicted"/>
<dbReference type="InterPro" id="IPR001753">
    <property type="entry name" value="Enoyl-CoA_hydra/iso"/>
</dbReference>
<dbReference type="SUPFAM" id="SSF52096">
    <property type="entry name" value="ClpP/crotonase"/>
    <property type="match status" value="1"/>
</dbReference>
<dbReference type="EMBL" id="JAVFKD010000014">
    <property type="protein sequence ID" value="KAK5991326.1"/>
    <property type="molecule type" value="Genomic_DNA"/>
</dbReference>
<dbReference type="InterPro" id="IPR014748">
    <property type="entry name" value="Enoyl-CoA_hydra_C"/>
</dbReference>
<name>A0ABR0SHZ2_9HYPO</name>
<dbReference type="InterPro" id="IPR029045">
    <property type="entry name" value="ClpP/crotonase-like_dom_sf"/>
</dbReference>
<dbReference type="Gene3D" id="3.90.226.10">
    <property type="entry name" value="2-enoyl-CoA Hydratase, Chain A, domain 1"/>
    <property type="match status" value="1"/>
</dbReference>
<evidence type="ECO:0000256" key="1">
    <source>
        <dbReference type="ARBA" id="ARBA00023239"/>
    </source>
</evidence>
<accession>A0ABR0SHZ2</accession>
<dbReference type="Pfam" id="PF00378">
    <property type="entry name" value="ECH_1"/>
    <property type="match status" value="1"/>
</dbReference>
<dbReference type="PANTHER" id="PTHR11941:SF166">
    <property type="entry name" value="ENOYL-COA HYDRATASE_ISOMERASE FAMILY PROTEIN (AFU_ORTHOLOGUE AFUA_8G01210)"/>
    <property type="match status" value="1"/>
</dbReference>
<dbReference type="CDD" id="cd06558">
    <property type="entry name" value="crotonase-like"/>
    <property type="match status" value="1"/>
</dbReference>
<reference evidence="2 3" key="1">
    <citation type="submission" date="2024-01" db="EMBL/GenBank/DDBJ databases">
        <title>Complete genome of Cladobotryum mycophilum ATHUM6906.</title>
        <authorList>
            <person name="Christinaki A.C."/>
            <person name="Myridakis A.I."/>
            <person name="Kouvelis V.N."/>
        </authorList>
    </citation>
    <scope>NUCLEOTIDE SEQUENCE [LARGE SCALE GENOMIC DNA]</scope>
    <source>
        <strain evidence="2 3">ATHUM6906</strain>
    </source>
</reference>
<gene>
    <name evidence="2" type="ORF">PT974_09607</name>
</gene>
<keyword evidence="3" id="KW-1185">Reference proteome</keyword>
<dbReference type="Gene3D" id="1.10.12.10">
    <property type="entry name" value="Lyase 2-enoyl-coa Hydratase, Chain A, domain 2"/>
    <property type="match status" value="1"/>
</dbReference>
<dbReference type="Proteomes" id="UP001338125">
    <property type="component" value="Unassembled WGS sequence"/>
</dbReference>
<evidence type="ECO:0000313" key="2">
    <source>
        <dbReference type="EMBL" id="KAK5991326.1"/>
    </source>
</evidence>
<comment type="caution">
    <text evidence="2">The sequence shown here is derived from an EMBL/GenBank/DDBJ whole genome shotgun (WGS) entry which is preliminary data.</text>
</comment>
<protein>
    <submittedName>
        <fullName evidence="2">Enoyl-CoA hydratase 1</fullName>
    </submittedName>
</protein>
<keyword evidence="1" id="KW-0456">Lyase</keyword>
<sequence>MAESESNKRLIEATSPADGVRVITLNRPQKRNALSKPMIAEFLDELSLASQDAAVKVLVLTGANGFFSAGADLQDIAALDAAGARSCRYLKDLCDGMASVRKPVLAAVEGPACDMIFASKNRTYFALPEVKRGLIPGAGGTQRLTAALGKYRAMRTILLGKPISAEEGLAAGLVCELFDDGTVLSNTIQVAAELAANATEAMQLAKEAICRADSLGRDDEFERNLYYITFGTEEKIKGINSFLKKTG</sequence>
<dbReference type="PANTHER" id="PTHR11941">
    <property type="entry name" value="ENOYL-COA HYDRATASE-RELATED"/>
    <property type="match status" value="1"/>
</dbReference>
<organism evidence="2 3">
    <name type="scientific">Cladobotryum mycophilum</name>
    <dbReference type="NCBI Taxonomy" id="491253"/>
    <lineage>
        <taxon>Eukaryota</taxon>
        <taxon>Fungi</taxon>
        <taxon>Dikarya</taxon>
        <taxon>Ascomycota</taxon>
        <taxon>Pezizomycotina</taxon>
        <taxon>Sordariomycetes</taxon>
        <taxon>Hypocreomycetidae</taxon>
        <taxon>Hypocreales</taxon>
        <taxon>Hypocreaceae</taxon>
        <taxon>Cladobotryum</taxon>
    </lineage>
</organism>